<proteinExistence type="predicted"/>
<organism evidence="2 3">
    <name type="scientific">Popillia japonica</name>
    <name type="common">Japanese beetle</name>
    <dbReference type="NCBI Taxonomy" id="7064"/>
    <lineage>
        <taxon>Eukaryota</taxon>
        <taxon>Metazoa</taxon>
        <taxon>Ecdysozoa</taxon>
        <taxon>Arthropoda</taxon>
        <taxon>Hexapoda</taxon>
        <taxon>Insecta</taxon>
        <taxon>Pterygota</taxon>
        <taxon>Neoptera</taxon>
        <taxon>Endopterygota</taxon>
        <taxon>Coleoptera</taxon>
        <taxon>Polyphaga</taxon>
        <taxon>Scarabaeiformia</taxon>
        <taxon>Scarabaeidae</taxon>
        <taxon>Rutelinae</taxon>
        <taxon>Popillia</taxon>
    </lineage>
</organism>
<feature type="transmembrane region" description="Helical" evidence="1">
    <location>
        <begin position="91"/>
        <end position="115"/>
    </location>
</feature>
<name>A0AAW1JYP7_POPJA</name>
<evidence type="ECO:0000313" key="3">
    <source>
        <dbReference type="Proteomes" id="UP001458880"/>
    </source>
</evidence>
<gene>
    <name evidence="2" type="ORF">QE152_g26317</name>
</gene>
<protein>
    <submittedName>
        <fullName evidence="2">Uncharacterized protein</fullName>
    </submittedName>
</protein>
<evidence type="ECO:0000313" key="2">
    <source>
        <dbReference type="EMBL" id="KAK9709968.1"/>
    </source>
</evidence>
<comment type="caution">
    <text evidence="2">The sequence shown here is derived from an EMBL/GenBank/DDBJ whole genome shotgun (WGS) entry which is preliminary data.</text>
</comment>
<keyword evidence="1" id="KW-1133">Transmembrane helix</keyword>
<dbReference type="Proteomes" id="UP001458880">
    <property type="component" value="Unassembled WGS sequence"/>
</dbReference>
<evidence type="ECO:0000256" key="1">
    <source>
        <dbReference type="SAM" id="Phobius"/>
    </source>
</evidence>
<reference evidence="2 3" key="1">
    <citation type="journal article" date="2024" name="BMC Genomics">
        <title>De novo assembly and annotation of Popillia japonica's genome with initial clues to its potential as an invasive pest.</title>
        <authorList>
            <person name="Cucini C."/>
            <person name="Boschi S."/>
            <person name="Funari R."/>
            <person name="Cardaioli E."/>
            <person name="Iannotti N."/>
            <person name="Marturano G."/>
            <person name="Paoli F."/>
            <person name="Bruttini M."/>
            <person name="Carapelli A."/>
            <person name="Frati F."/>
            <person name="Nardi F."/>
        </authorList>
    </citation>
    <scope>NUCLEOTIDE SEQUENCE [LARGE SCALE GENOMIC DNA]</scope>
    <source>
        <strain evidence="2">DMR45628</strain>
    </source>
</reference>
<sequence length="120" mass="13038">MRRGSLNTLGIANSWASDVFYPQGCRRTSIGCLIVTLGGDRSCGTTTSRTSGLLERSARSMVDIAKLLRWSQSGSVCKSLRSWMFFMNHEALAIILKVMLWSFSSASMLVVGAVAQTADP</sequence>
<dbReference type="EMBL" id="JASPKY010000299">
    <property type="protein sequence ID" value="KAK9709968.1"/>
    <property type="molecule type" value="Genomic_DNA"/>
</dbReference>
<keyword evidence="3" id="KW-1185">Reference proteome</keyword>
<keyword evidence="1" id="KW-0812">Transmembrane</keyword>
<dbReference type="AlphaFoldDB" id="A0AAW1JYP7"/>
<keyword evidence="1" id="KW-0472">Membrane</keyword>
<accession>A0AAW1JYP7</accession>